<protein>
    <submittedName>
        <fullName evidence="4">XRE family transcriptional regulator</fullName>
    </submittedName>
</protein>
<reference evidence="4 5" key="1">
    <citation type="submission" date="2014-02" db="EMBL/GenBank/DDBJ databases">
        <title>The small core and large imbalanced accessory genome model reveals a collaborative survival strategy of Sorangium cellulosum strains in nature.</title>
        <authorList>
            <person name="Han K."/>
            <person name="Peng R."/>
            <person name="Blom J."/>
            <person name="Li Y.-Z."/>
        </authorList>
    </citation>
    <scope>NUCLEOTIDE SEQUENCE [LARGE SCALE GENOMIC DNA]</scope>
    <source>
        <strain evidence="4 5">So0011-07</strain>
    </source>
</reference>
<dbReference type="InterPro" id="IPR046342">
    <property type="entry name" value="CBS_dom_sf"/>
</dbReference>
<accession>A0A150SEP8</accession>
<keyword evidence="1 2" id="KW-0129">CBS domain</keyword>
<dbReference type="Proteomes" id="UP000075635">
    <property type="component" value="Unassembled WGS sequence"/>
</dbReference>
<dbReference type="SMART" id="SM00116">
    <property type="entry name" value="CBS"/>
    <property type="match status" value="2"/>
</dbReference>
<dbReference type="InterPro" id="IPR051257">
    <property type="entry name" value="Diverse_CBS-Domain"/>
</dbReference>
<comment type="caution">
    <text evidence="4">The sequence shown here is derived from an EMBL/GenBank/DDBJ whole genome shotgun (WGS) entry which is preliminary data.</text>
</comment>
<dbReference type="PROSITE" id="PS51371">
    <property type="entry name" value="CBS"/>
    <property type="match status" value="2"/>
</dbReference>
<dbReference type="EMBL" id="JEMB01001065">
    <property type="protein sequence ID" value="KYF90973.1"/>
    <property type="molecule type" value="Genomic_DNA"/>
</dbReference>
<evidence type="ECO:0000259" key="3">
    <source>
        <dbReference type="PROSITE" id="PS51371"/>
    </source>
</evidence>
<dbReference type="AlphaFoldDB" id="A0A150SEP8"/>
<dbReference type="InterPro" id="IPR000644">
    <property type="entry name" value="CBS_dom"/>
</dbReference>
<proteinExistence type="predicted"/>
<gene>
    <name evidence="4" type="ORF">BE17_06000</name>
</gene>
<feature type="domain" description="CBS" evidence="3">
    <location>
        <begin position="12"/>
        <end position="71"/>
    </location>
</feature>
<feature type="domain" description="CBS" evidence="3">
    <location>
        <begin position="77"/>
        <end position="136"/>
    </location>
</feature>
<sequence length="144" mass="15715">MSTSMLRIQDCMTRSPHSIGADQKVGLARTLMRGHRIRHLPVLRGGRLVGMISERDIYWIETLMGQEGDDVMVSEAMSPRPYAVAPEAPLSEVVREMAEHKYGSAVVLKGEQVVVGVFTTTDALAVLAALLTEQETAEPAARPT</sequence>
<evidence type="ECO:0000256" key="2">
    <source>
        <dbReference type="PROSITE-ProRule" id="PRU00703"/>
    </source>
</evidence>
<evidence type="ECO:0000313" key="5">
    <source>
        <dbReference type="Proteomes" id="UP000075635"/>
    </source>
</evidence>
<dbReference type="PANTHER" id="PTHR43080:SF2">
    <property type="entry name" value="CBS DOMAIN-CONTAINING PROTEIN"/>
    <property type="match status" value="1"/>
</dbReference>
<dbReference type="Gene3D" id="3.10.580.10">
    <property type="entry name" value="CBS-domain"/>
    <property type="match status" value="1"/>
</dbReference>
<organism evidence="4 5">
    <name type="scientific">Sorangium cellulosum</name>
    <name type="common">Polyangium cellulosum</name>
    <dbReference type="NCBI Taxonomy" id="56"/>
    <lineage>
        <taxon>Bacteria</taxon>
        <taxon>Pseudomonadati</taxon>
        <taxon>Myxococcota</taxon>
        <taxon>Polyangia</taxon>
        <taxon>Polyangiales</taxon>
        <taxon>Polyangiaceae</taxon>
        <taxon>Sorangium</taxon>
    </lineage>
</organism>
<dbReference type="PANTHER" id="PTHR43080">
    <property type="entry name" value="CBS DOMAIN-CONTAINING PROTEIN CBSX3, MITOCHONDRIAL"/>
    <property type="match status" value="1"/>
</dbReference>
<dbReference type="Pfam" id="PF00571">
    <property type="entry name" value="CBS"/>
    <property type="match status" value="2"/>
</dbReference>
<dbReference type="SUPFAM" id="SSF54631">
    <property type="entry name" value="CBS-domain pair"/>
    <property type="match status" value="1"/>
</dbReference>
<name>A0A150SEP8_SORCE</name>
<evidence type="ECO:0000313" key="4">
    <source>
        <dbReference type="EMBL" id="KYF90973.1"/>
    </source>
</evidence>
<evidence type="ECO:0000256" key="1">
    <source>
        <dbReference type="ARBA" id="ARBA00023122"/>
    </source>
</evidence>